<reference evidence="8 9" key="1">
    <citation type="submission" date="2017-09" db="EMBL/GenBank/DDBJ databases">
        <title>Depth-based differentiation of microbial function through sediment-hosted aquifers and enrichment of novel symbionts in the deep terrestrial subsurface.</title>
        <authorList>
            <person name="Probst A.J."/>
            <person name="Ladd B."/>
            <person name="Jarett J.K."/>
            <person name="Geller-Mcgrath D.E."/>
            <person name="Sieber C.M."/>
            <person name="Emerson J.B."/>
            <person name="Anantharaman K."/>
            <person name="Thomas B.C."/>
            <person name="Malmstrom R."/>
            <person name="Stieglmeier M."/>
            <person name="Klingl A."/>
            <person name="Woyke T."/>
            <person name="Ryan C.M."/>
            <person name="Banfield J.F."/>
        </authorList>
    </citation>
    <scope>NUCLEOTIDE SEQUENCE [LARGE SCALE GENOMIC DNA]</scope>
    <source>
        <strain evidence="8">CG11_big_fil_rev_8_21_14_0_20_45_26</strain>
    </source>
</reference>
<evidence type="ECO:0000256" key="4">
    <source>
        <dbReference type="ARBA" id="ARBA00023163"/>
    </source>
</evidence>
<keyword evidence="1 5" id="KW-0678">Repressor</keyword>
<dbReference type="AlphaFoldDB" id="A0A2H0LL68"/>
<dbReference type="PANTHER" id="PTHR34824:SF1">
    <property type="entry name" value="HEAT-INDUCIBLE TRANSCRIPTION REPRESSOR HRCA"/>
    <property type="match status" value="1"/>
</dbReference>
<dbReference type="PIRSF" id="PIRSF005485">
    <property type="entry name" value="HrcA"/>
    <property type="match status" value="1"/>
</dbReference>
<dbReference type="SUPFAM" id="SSF55781">
    <property type="entry name" value="GAF domain-like"/>
    <property type="match status" value="1"/>
</dbReference>
<dbReference type="InterPro" id="IPR002571">
    <property type="entry name" value="HrcA"/>
</dbReference>
<organism evidence="8 9">
    <name type="scientific">Candidatus Abzuiibacterium crystallinum</name>
    <dbReference type="NCBI Taxonomy" id="1974748"/>
    <lineage>
        <taxon>Bacteria</taxon>
        <taxon>Pseudomonadati</taxon>
        <taxon>Candidatus Omnitrophota</taxon>
        <taxon>Candidatus Abzuiibacterium</taxon>
    </lineage>
</organism>
<dbReference type="Pfam" id="PF01628">
    <property type="entry name" value="HrcA"/>
    <property type="match status" value="1"/>
</dbReference>
<comment type="similarity">
    <text evidence="5">Belongs to the HrcA family.</text>
</comment>
<dbReference type="NCBIfam" id="TIGR00331">
    <property type="entry name" value="hrcA"/>
    <property type="match status" value="1"/>
</dbReference>
<evidence type="ECO:0000259" key="6">
    <source>
        <dbReference type="Pfam" id="PF01628"/>
    </source>
</evidence>
<dbReference type="InterPro" id="IPR005104">
    <property type="entry name" value="WHTH_HrcA_DNA-bd"/>
</dbReference>
<protein>
    <recommendedName>
        <fullName evidence="5">Heat-inducible transcription repressor HrcA</fullName>
    </recommendedName>
</protein>
<sequence>MYFEGFVEHLTERQQQVLAIIVNRYIETALPVGSKTIAAGFPNAISSATIRNEMVYLESCGLITHPHTSAGRIPTDRGYRLYVDVLPARHLDPADAGVIAWEFRQRVKSVEDLIERTSHVLAFLTEQASWVLFPDQNELTLKRIDLVPFGQTHILVVWTSTTGMVLHKILPMDEVVSEDEMARLNQFVNLEITGKTLPEVCQYLQTRLAEARDSLHLLYRRAHYIASNVFDLNSERRVCLDGSRYVVKQPEFQSDFEKAKRLFQILEERQTLCEISSHLPELQQVYVRIGHENNQSEIQDCALITSQYYLGHQVMGTLGVLGPKRMPYARVIGIVDHVARRLSSALEELL</sequence>
<keyword evidence="4 5" id="KW-0804">Transcription</keyword>
<dbReference type="InterPro" id="IPR021153">
    <property type="entry name" value="HrcA_C"/>
</dbReference>
<keyword evidence="3 5" id="KW-0346">Stress response</keyword>
<evidence type="ECO:0000256" key="3">
    <source>
        <dbReference type="ARBA" id="ARBA00023016"/>
    </source>
</evidence>
<proteinExistence type="inferred from homology"/>
<evidence type="ECO:0000256" key="2">
    <source>
        <dbReference type="ARBA" id="ARBA00023015"/>
    </source>
</evidence>
<comment type="caution">
    <text evidence="8">The sequence shown here is derived from an EMBL/GenBank/DDBJ whole genome shotgun (WGS) entry which is preliminary data.</text>
</comment>
<evidence type="ECO:0000313" key="9">
    <source>
        <dbReference type="Proteomes" id="UP000230859"/>
    </source>
</evidence>
<dbReference type="EMBL" id="PCVY01000075">
    <property type="protein sequence ID" value="PIQ85149.1"/>
    <property type="molecule type" value="Genomic_DNA"/>
</dbReference>
<evidence type="ECO:0000256" key="1">
    <source>
        <dbReference type="ARBA" id="ARBA00022491"/>
    </source>
</evidence>
<dbReference type="InterPro" id="IPR029016">
    <property type="entry name" value="GAF-like_dom_sf"/>
</dbReference>
<dbReference type="GO" id="GO:0045892">
    <property type="term" value="P:negative regulation of DNA-templated transcription"/>
    <property type="evidence" value="ECO:0007669"/>
    <property type="project" value="UniProtKB-UniRule"/>
</dbReference>
<evidence type="ECO:0000259" key="7">
    <source>
        <dbReference type="Pfam" id="PF03444"/>
    </source>
</evidence>
<dbReference type="InterPro" id="IPR036390">
    <property type="entry name" value="WH_DNA-bd_sf"/>
</dbReference>
<dbReference type="InterPro" id="IPR036388">
    <property type="entry name" value="WH-like_DNA-bd_sf"/>
</dbReference>
<evidence type="ECO:0000313" key="8">
    <source>
        <dbReference type="EMBL" id="PIQ85149.1"/>
    </source>
</evidence>
<dbReference type="Gene3D" id="3.30.450.40">
    <property type="match status" value="1"/>
</dbReference>
<keyword evidence="2 5" id="KW-0805">Transcription regulation</keyword>
<dbReference type="Gene3D" id="3.30.390.60">
    <property type="entry name" value="Heat-inducible transcription repressor hrca homolog, domain 3"/>
    <property type="match status" value="1"/>
</dbReference>
<dbReference type="Gene3D" id="1.10.10.10">
    <property type="entry name" value="Winged helix-like DNA-binding domain superfamily/Winged helix DNA-binding domain"/>
    <property type="match status" value="1"/>
</dbReference>
<dbReference type="Proteomes" id="UP000230859">
    <property type="component" value="Unassembled WGS sequence"/>
</dbReference>
<dbReference type="HAMAP" id="MF_00081">
    <property type="entry name" value="HrcA"/>
    <property type="match status" value="1"/>
</dbReference>
<accession>A0A2H0LL68</accession>
<dbReference type="Pfam" id="PF03444">
    <property type="entry name" value="WHD_HrcA"/>
    <property type="match status" value="1"/>
</dbReference>
<feature type="domain" description="Winged helix-turn-helix transcription repressor HrcA DNA-binding" evidence="7">
    <location>
        <begin position="10"/>
        <end position="80"/>
    </location>
</feature>
<dbReference type="GO" id="GO:0003677">
    <property type="term" value="F:DNA binding"/>
    <property type="evidence" value="ECO:0007669"/>
    <property type="project" value="InterPro"/>
</dbReference>
<gene>
    <name evidence="5 8" type="primary">hrcA</name>
    <name evidence="8" type="ORF">COV74_10175</name>
</gene>
<dbReference type="InterPro" id="IPR023120">
    <property type="entry name" value="WHTH_transcript_rep_HrcA_IDD"/>
</dbReference>
<comment type="function">
    <text evidence="5">Negative regulator of class I heat shock genes (grpE-dnaK-dnaJ and groELS operons). Prevents heat-shock induction of these operons.</text>
</comment>
<dbReference type="PANTHER" id="PTHR34824">
    <property type="entry name" value="HEAT-INDUCIBLE TRANSCRIPTION REPRESSOR HRCA"/>
    <property type="match status" value="1"/>
</dbReference>
<feature type="domain" description="Heat-inducible transcription repressor HrcA C-terminal" evidence="6">
    <location>
        <begin position="111"/>
        <end position="332"/>
    </location>
</feature>
<evidence type="ECO:0000256" key="5">
    <source>
        <dbReference type="HAMAP-Rule" id="MF_00081"/>
    </source>
</evidence>
<dbReference type="SUPFAM" id="SSF46785">
    <property type="entry name" value="Winged helix' DNA-binding domain"/>
    <property type="match status" value="1"/>
</dbReference>
<name>A0A2H0LL68_9BACT</name>